<dbReference type="Proteomes" id="UP001151133">
    <property type="component" value="Unassembled WGS sequence"/>
</dbReference>
<dbReference type="RefSeq" id="WP_264288829.1">
    <property type="nucleotide sequence ID" value="NZ_JAOZEV010000036.1"/>
</dbReference>
<dbReference type="Pfam" id="PF04978">
    <property type="entry name" value="MST"/>
    <property type="match status" value="1"/>
</dbReference>
<gene>
    <name evidence="2" type="ORF">OIU80_20485</name>
</gene>
<protein>
    <submittedName>
        <fullName evidence="2">DUF664 domain-containing protein</fullName>
    </submittedName>
</protein>
<dbReference type="SUPFAM" id="SSF109854">
    <property type="entry name" value="DinB/YfiT-like putative metalloenzymes"/>
    <property type="match status" value="1"/>
</dbReference>
<evidence type="ECO:0000313" key="3">
    <source>
        <dbReference type="Proteomes" id="UP001151133"/>
    </source>
</evidence>
<dbReference type="Gene3D" id="2.60.120.260">
    <property type="entry name" value="Galactose-binding domain-like"/>
    <property type="match status" value="1"/>
</dbReference>
<feature type="signal peptide" evidence="1">
    <location>
        <begin position="1"/>
        <end position="18"/>
    </location>
</feature>
<evidence type="ECO:0000256" key="1">
    <source>
        <dbReference type="SAM" id="SignalP"/>
    </source>
</evidence>
<keyword evidence="3" id="KW-1185">Reference proteome</keyword>
<dbReference type="Gene3D" id="1.20.120.450">
    <property type="entry name" value="dinb family like domain"/>
    <property type="match status" value="1"/>
</dbReference>
<sequence>MKKTALVLLFLSQILTYAQTQKAISRDWASFSQTLDIQTATKKKFKVIASVKVETDEPSAWAGVWARTDTKNEEDGFFDNMRDRPVKDKEWKSYTVEGTIDSNTKSLSFGGLCLYNGKFYFDKFELFLENEKGVLEPVKLLNSSFETVIKNDEIPKWNSGIRKGEVIKVKEYKITSTKESTDGNYGVLLEGSGIKPRLEAKIGNVEGASPQIGAMISMLEDLKRRVENTVKNMSQYEIDYLHDAEANRIGSLIMHLAAAEAYYQVFTFENRGFNEEEKKKWNAALNLDQGGRDEFKGHEVQYYLDIYNEVRAKTIAELKKRDDTWFAEVQKEYDWTNQYCWFHVMEHQSSHLGQILFLKKRIPPQKQLNLEQKIKN</sequence>
<reference evidence="2" key="1">
    <citation type="submission" date="2022-10" db="EMBL/GenBank/DDBJ databases">
        <title>Two novel species of Flavobacterium.</title>
        <authorList>
            <person name="Liu Q."/>
            <person name="Xin Y.-H."/>
        </authorList>
    </citation>
    <scope>NUCLEOTIDE SEQUENCE</scope>
    <source>
        <strain evidence="2">LS1R47</strain>
    </source>
</reference>
<evidence type="ECO:0000313" key="2">
    <source>
        <dbReference type="EMBL" id="MCV9934665.1"/>
    </source>
</evidence>
<name>A0A9X3CAK3_9FLAO</name>
<organism evidence="2 3">
    <name type="scientific">Flavobacterium frigoritolerans</name>
    <dbReference type="NCBI Taxonomy" id="2987686"/>
    <lineage>
        <taxon>Bacteria</taxon>
        <taxon>Pseudomonadati</taxon>
        <taxon>Bacteroidota</taxon>
        <taxon>Flavobacteriia</taxon>
        <taxon>Flavobacteriales</taxon>
        <taxon>Flavobacteriaceae</taxon>
        <taxon>Flavobacterium</taxon>
    </lineage>
</organism>
<accession>A0A9X3CAK3</accession>
<dbReference type="InterPro" id="IPR034660">
    <property type="entry name" value="DinB/YfiT-like"/>
</dbReference>
<dbReference type="EMBL" id="JAOZEV010000036">
    <property type="protein sequence ID" value="MCV9934665.1"/>
    <property type="molecule type" value="Genomic_DNA"/>
</dbReference>
<dbReference type="InterPro" id="IPR007061">
    <property type="entry name" value="MST-like"/>
</dbReference>
<proteinExistence type="predicted"/>
<keyword evidence="1" id="KW-0732">Signal</keyword>
<feature type="chain" id="PRO_5040937118" evidence="1">
    <location>
        <begin position="19"/>
        <end position="376"/>
    </location>
</feature>
<comment type="caution">
    <text evidence="2">The sequence shown here is derived from an EMBL/GenBank/DDBJ whole genome shotgun (WGS) entry which is preliminary data.</text>
</comment>
<dbReference type="AlphaFoldDB" id="A0A9X3CAK3"/>